<dbReference type="PROSITE" id="PS01047">
    <property type="entry name" value="HMA_1"/>
    <property type="match status" value="1"/>
</dbReference>
<feature type="transmembrane region" description="Helical" evidence="12">
    <location>
        <begin position="405"/>
        <end position="427"/>
    </location>
</feature>
<evidence type="ECO:0000256" key="2">
    <source>
        <dbReference type="ARBA" id="ARBA00006024"/>
    </source>
</evidence>
<sequence>MSSITLLGYSGCAAYPPWVFSTIVDTRIIDLDIDGMTCASCVARVERRLGRLDGVDAQVNLATERARVTYPVGLDVARLLDAVREAGYRASVPVAAPAAAAPPAADPVVETAGAETTGDQTTSGAEASVTAATRRAAAHEAADPLRSRLLVSAVLTVPVVVLAMIPALQFPNWQWLSLVLAAPVVVWGGWPFHRAAWTNLRHGALTMDTLVSLGTLTAFGWSLWALFFGSAGMTGMTHEWSFGVRGTPGGDIYLEVAAGVVTVILLGRVLESRSKRRAGEALTSLAALAPSEVTVLRPDASEARAPLAELRPGDRFVVRPGERIAADGIVVEGSASVDESMLTGEPAPVDVEEGAAVTGATIAHGGRLVVAATRVGADTRLAQIARLVEDAQLGKSRAQRLADRISAVFVPIVILIAVGTAAVWLATGSPLEAAVTAAVAVLVIACPCALGLATPMAILVGTGRGASRGILITGPEALDRTAGIDTVLLDKTGTLTTGRMRLAEIVAAEGESAPRALAIAAALERGSEHPIARAVVQGAERDGAAPLEVAGFRAHAGLGVTGRVDGVEATVGRPAFLVDRGHRMPPALAESIAASDRTAVAVGWDGEVRAVLEVGDDLRVGAKDAVERLRTLGLRPALVTGDATRPAHRIAAAVGIDEVHAEVAPEGKLDLVRRLQGEGRRVAMVGDGVNDAAALAAADLGIAMGGGTDAAAAASDLALLRDEPGAVPDAVRLARATLGTIRGNLFWAFAYNVAAIPLAAAGLLNPMIAGAAMAFSSVFVVLNSLRLRRA</sequence>
<dbReference type="PRINTS" id="PR00119">
    <property type="entry name" value="CATATPASE"/>
</dbReference>
<keyword evidence="4 12" id="KW-0479">Metal-binding</keyword>
<keyword evidence="12" id="KW-1003">Cell membrane</keyword>
<dbReference type="EMBL" id="CP158374">
    <property type="protein sequence ID" value="XBX81049.1"/>
    <property type="molecule type" value="Genomic_DNA"/>
</dbReference>
<evidence type="ECO:0000256" key="1">
    <source>
        <dbReference type="ARBA" id="ARBA00004651"/>
    </source>
</evidence>
<keyword evidence="7" id="KW-1278">Translocase</keyword>
<feature type="transmembrane region" description="Helical" evidence="12">
    <location>
        <begin position="433"/>
        <end position="460"/>
    </location>
</feature>
<dbReference type="Pfam" id="PF00122">
    <property type="entry name" value="E1-E2_ATPase"/>
    <property type="match status" value="1"/>
</dbReference>
<dbReference type="PANTHER" id="PTHR43520:SF8">
    <property type="entry name" value="P-TYPE CU(+) TRANSPORTER"/>
    <property type="match status" value="1"/>
</dbReference>
<dbReference type="GO" id="GO:0055070">
    <property type="term" value="P:copper ion homeostasis"/>
    <property type="evidence" value="ECO:0007669"/>
    <property type="project" value="TreeGrafter"/>
</dbReference>
<dbReference type="GO" id="GO:0016887">
    <property type="term" value="F:ATP hydrolysis activity"/>
    <property type="evidence" value="ECO:0007669"/>
    <property type="project" value="InterPro"/>
</dbReference>
<dbReference type="InterPro" id="IPR017969">
    <property type="entry name" value="Heavy-metal-associated_CS"/>
</dbReference>
<name>A0AAU7W3Y1_9MICO</name>
<dbReference type="InterPro" id="IPR023214">
    <property type="entry name" value="HAD_sf"/>
</dbReference>
<feature type="transmembrane region" description="Helical" evidence="12">
    <location>
        <begin position="173"/>
        <end position="190"/>
    </location>
</feature>
<evidence type="ECO:0000256" key="10">
    <source>
        <dbReference type="ARBA" id="ARBA00049360"/>
    </source>
</evidence>
<dbReference type="Gene3D" id="3.40.1110.10">
    <property type="entry name" value="Calcium-transporting ATPase, cytoplasmic domain N"/>
    <property type="match status" value="1"/>
</dbReference>
<evidence type="ECO:0000256" key="5">
    <source>
        <dbReference type="ARBA" id="ARBA00022741"/>
    </source>
</evidence>
<dbReference type="Gene3D" id="3.40.50.1000">
    <property type="entry name" value="HAD superfamily/HAD-like"/>
    <property type="match status" value="1"/>
</dbReference>
<dbReference type="InterPro" id="IPR008250">
    <property type="entry name" value="ATPase_P-typ_transduc_dom_A_sf"/>
</dbReference>
<dbReference type="InterPro" id="IPR023299">
    <property type="entry name" value="ATPase_P-typ_cyto_dom_N"/>
</dbReference>
<dbReference type="SFLD" id="SFLDF00027">
    <property type="entry name" value="p-type_atpase"/>
    <property type="match status" value="1"/>
</dbReference>
<evidence type="ECO:0000256" key="3">
    <source>
        <dbReference type="ARBA" id="ARBA00022692"/>
    </source>
</evidence>
<dbReference type="GO" id="GO:0043682">
    <property type="term" value="F:P-type divalent copper transporter activity"/>
    <property type="evidence" value="ECO:0007669"/>
    <property type="project" value="TreeGrafter"/>
</dbReference>
<dbReference type="FunFam" id="2.70.150.10:FF:000002">
    <property type="entry name" value="Copper-transporting ATPase 1, putative"/>
    <property type="match status" value="1"/>
</dbReference>
<comment type="catalytic activity">
    <reaction evidence="10">
        <text>ATP + H2O = ADP + phosphate + H(+)</text>
        <dbReference type="Rhea" id="RHEA:13065"/>
        <dbReference type="ChEBI" id="CHEBI:15377"/>
        <dbReference type="ChEBI" id="CHEBI:15378"/>
        <dbReference type="ChEBI" id="CHEBI:30616"/>
        <dbReference type="ChEBI" id="CHEBI:43474"/>
        <dbReference type="ChEBI" id="CHEBI:456216"/>
    </reaction>
</comment>
<keyword evidence="6 12" id="KW-0067">ATP-binding</keyword>
<organism evidence="14">
    <name type="scientific">Agromyces sp. G08B096</name>
    <dbReference type="NCBI Taxonomy" id="3156399"/>
    <lineage>
        <taxon>Bacteria</taxon>
        <taxon>Bacillati</taxon>
        <taxon>Actinomycetota</taxon>
        <taxon>Actinomycetes</taxon>
        <taxon>Micrococcales</taxon>
        <taxon>Microbacteriaceae</taxon>
        <taxon>Agromyces</taxon>
    </lineage>
</organism>
<evidence type="ECO:0000256" key="9">
    <source>
        <dbReference type="ARBA" id="ARBA00023136"/>
    </source>
</evidence>
<dbReference type="SUPFAM" id="SSF56784">
    <property type="entry name" value="HAD-like"/>
    <property type="match status" value="1"/>
</dbReference>
<dbReference type="GO" id="GO:0005524">
    <property type="term" value="F:ATP binding"/>
    <property type="evidence" value="ECO:0007669"/>
    <property type="project" value="UniProtKB-UniRule"/>
</dbReference>
<dbReference type="CDD" id="cd02094">
    <property type="entry name" value="P-type_ATPase_Cu-like"/>
    <property type="match status" value="1"/>
</dbReference>
<evidence type="ECO:0000256" key="11">
    <source>
        <dbReference type="ARBA" id="ARBA00074171"/>
    </source>
</evidence>
<dbReference type="Pfam" id="PF00702">
    <property type="entry name" value="Hydrolase"/>
    <property type="match status" value="1"/>
</dbReference>
<dbReference type="InterPro" id="IPR018303">
    <property type="entry name" value="ATPase_P-typ_P_site"/>
</dbReference>
<gene>
    <name evidence="14" type="ORF">ABIQ69_10530</name>
</gene>
<dbReference type="GO" id="GO:0005507">
    <property type="term" value="F:copper ion binding"/>
    <property type="evidence" value="ECO:0007669"/>
    <property type="project" value="TreeGrafter"/>
</dbReference>
<evidence type="ECO:0000256" key="6">
    <source>
        <dbReference type="ARBA" id="ARBA00022840"/>
    </source>
</evidence>
<feature type="transmembrane region" description="Helical" evidence="12">
    <location>
        <begin position="745"/>
        <end position="761"/>
    </location>
</feature>
<dbReference type="PANTHER" id="PTHR43520">
    <property type="entry name" value="ATP7, ISOFORM B"/>
    <property type="match status" value="1"/>
</dbReference>
<dbReference type="InterPro" id="IPR036412">
    <property type="entry name" value="HAD-like_sf"/>
</dbReference>
<dbReference type="InterPro" id="IPR023298">
    <property type="entry name" value="ATPase_P-typ_TM_dom_sf"/>
</dbReference>
<dbReference type="CDD" id="cd00371">
    <property type="entry name" value="HMA"/>
    <property type="match status" value="1"/>
</dbReference>
<dbReference type="InterPro" id="IPR006121">
    <property type="entry name" value="HMA_dom"/>
</dbReference>
<feature type="transmembrane region" description="Helical" evidence="12">
    <location>
        <begin position="767"/>
        <end position="785"/>
    </location>
</feature>
<feature type="domain" description="HMA" evidence="13">
    <location>
        <begin position="27"/>
        <end position="91"/>
    </location>
</feature>
<dbReference type="GO" id="GO:0005886">
    <property type="term" value="C:plasma membrane"/>
    <property type="evidence" value="ECO:0007669"/>
    <property type="project" value="UniProtKB-SubCell"/>
</dbReference>
<keyword evidence="5 12" id="KW-0547">Nucleotide-binding</keyword>
<keyword evidence="9 12" id="KW-0472">Membrane</keyword>
<comment type="subcellular location">
    <subcellularLocation>
        <location evidence="1">Cell membrane</location>
        <topology evidence="1">Multi-pass membrane protein</topology>
    </subcellularLocation>
</comment>
<evidence type="ECO:0000256" key="4">
    <source>
        <dbReference type="ARBA" id="ARBA00022723"/>
    </source>
</evidence>
<dbReference type="SUPFAM" id="SSF81665">
    <property type="entry name" value="Calcium ATPase, transmembrane domain M"/>
    <property type="match status" value="1"/>
</dbReference>
<dbReference type="PROSITE" id="PS50846">
    <property type="entry name" value="HMA_2"/>
    <property type="match status" value="1"/>
</dbReference>
<evidence type="ECO:0000259" key="13">
    <source>
        <dbReference type="PROSITE" id="PS50846"/>
    </source>
</evidence>
<dbReference type="RefSeq" id="WP_350347074.1">
    <property type="nucleotide sequence ID" value="NZ_CP158374.1"/>
</dbReference>
<evidence type="ECO:0000256" key="12">
    <source>
        <dbReference type="RuleBase" id="RU362081"/>
    </source>
</evidence>
<protein>
    <recommendedName>
        <fullName evidence="11">Cation-transporting P-type ATPase B</fullName>
    </recommendedName>
</protein>
<dbReference type="NCBIfam" id="TIGR01511">
    <property type="entry name" value="ATPase-IB1_Cu"/>
    <property type="match status" value="1"/>
</dbReference>
<dbReference type="InterPro" id="IPR036163">
    <property type="entry name" value="HMA_dom_sf"/>
</dbReference>
<dbReference type="InterPro" id="IPR001757">
    <property type="entry name" value="P_typ_ATPase"/>
</dbReference>
<dbReference type="Gene3D" id="3.30.70.100">
    <property type="match status" value="1"/>
</dbReference>
<dbReference type="AlphaFoldDB" id="A0AAU7W3Y1"/>
<comment type="similarity">
    <text evidence="2 12">Belongs to the cation transport ATPase (P-type) (TC 3.A.3) family. Type IB subfamily.</text>
</comment>
<evidence type="ECO:0000256" key="7">
    <source>
        <dbReference type="ARBA" id="ARBA00022967"/>
    </source>
</evidence>
<dbReference type="NCBIfam" id="TIGR01525">
    <property type="entry name" value="ATPase-IB_hvy"/>
    <property type="match status" value="1"/>
</dbReference>
<evidence type="ECO:0000313" key="14">
    <source>
        <dbReference type="EMBL" id="XBX81049.1"/>
    </source>
</evidence>
<dbReference type="InterPro" id="IPR027256">
    <property type="entry name" value="P-typ_ATPase_IB"/>
</dbReference>
<reference evidence="14" key="1">
    <citation type="submission" date="2024-05" db="EMBL/GenBank/DDBJ databases">
        <authorList>
            <person name="Yu L."/>
        </authorList>
    </citation>
    <scope>NUCLEOTIDE SEQUENCE</scope>
    <source>
        <strain evidence="14">G08B096</strain>
    </source>
</reference>
<feature type="transmembrane region" description="Helical" evidence="12">
    <location>
        <begin position="210"/>
        <end position="232"/>
    </location>
</feature>
<keyword evidence="8 12" id="KW-1133">Transmembrane helix</keyword>
<dbReference type="FunFam" id="3.30.70.100:FF:000005">
    <property type="entry name" value="Copper-exporting P-type ATPase A"/>
    <property type="match status" value="1"/>
</dbReference>
<accession>A0AAU7W3Y1</accession>
<dbReference type="SFLD" id="SFLDG00002">
    <property type="entry name" value="C1.7:_P-type_atpase_like"/>
    <property type="match status" value="1"/>
</dbReference>
<feature type="transmembrane region" description="Helical" evidence="12">
    <location>
        <begin position="149"/>
        <end position="167"/>
    </location>
</feature>
<feature type="transmembrane region" description="Helical" evidence="12">
    <location>
        <begin position="252"/>
        <end position="270"/>
    </location>
</feature>
<dbReference type="Gene3D" id="2.70.150.10">
    <property type="entry name" value="Calcium-transporting ATPase, cytoplasmic transduction domain A"/>
    <property type="match status" value="1"/>
</dbReference>
<dbReference type="PROSITE" id="PS00154">
    <property type="entry name" value="ATPASE_E1_E2"/>
    <property type="match status" value="1"/>
</dbReference>
<dbReference type="InterPro" id="IPR059000">
    <property type="entry name" value="ATPase_P-type_domA"/>
</dbReference>
<dbReference type="NCBIfam" id="TIGR01494">
    <property type="entry name" value="ATPase_P-type"/>
    <property type="match status" value="1"/>
</dbReference>
<dbReference type="SFLD" id="SFLDS00003">
    <property type="entry name" value="Haloacid_Dehalogenase"/>
    <property type="match status" value="1"/>
</dbReference>
<proteinExistence type="inferred from homology"/>
<dbReference type="Pfam" id="PF00403">
    <property type="entry name" value="HMA"/>
    <property type="match status" value="1"/>
</dbReference>
<evidence type="ECO:0000256" key="8">
    <source>
        <dbReference type="ARBA" id="ARBA00022989"/>
    </source>
</evidence>
<dbReference type="SUPFAM" id="SSF55008">
    <property type="entry name" value="HMA, heavy metal-associated domain"/>
    <property type="match status" value="1"/>
</dbReference>
<keyword evidence="3 12" id="KW-0812">Transmembrane</keyword>
<dbReference type="SUPFAM" id="SSF81653">
    <property type="entry name" value="Calcium ATPase, transduction domain A"/>
    <property type="match status" value="1"/>
</dbReference>
<dbReference type="PROSITE" id="PS01229">
    <property type="entry name" value="COF_2"/>
    <property type="match status" value="1"/>
</dbReference>
<dbReference type="InterPro" id="IPR044492">
    <property type="entry name" value="P_typ_ATPase_HD_dom"/>
</dbReference>